<evidence type="ECO:0000313" key="4">
    <source>
        <dbReference type="Proteomes" id="UP001408789"/>
    </source>
</evidence>
<organism evidence="3 4">
    <name type="scientific">Deinandra increscens subsp. villosa</name>
    <dbReference type="NCBI Taxonomy" id="3103831"/>
    <lineage>
        <taxon>Eukaryota</taxon>
        <taxon>Viridiplantae</taxon>
        <taxon>Streptophyta</taxon>
        <taxon>Embryophyta</taxon>
        <taxon>Tracheophyta</taxon>
        <taxon>Spermatophyta</taxon>
        <taxon>Magnoliopsida</taxon>
        <taxon>eudicotyledons</taxon>
        <taxon>Gunneridae</taxon>
        <taxon>Pentapetalae</taxon>
        <taxon>asterids</taxon>
        <taxon>campanulids</taxon>
        <taxon>Asterales</taxon>
        <taxon>Asteraceae</taxon>
        <taxon>Asteroideae</taxon>
        <taxon>Heliantheae alliance</taxon>
        <taxon>Madieae</taxon>
        <taxon>Madiinae</taxon>
        <taxon>Deinandra</taxon>
    </lineage>
</organism>
<protein>
    <recommendedName>
        <fullName evidence="2">Neprosin PEP catalytic domain-containing protein</fullName>
    </recommendedName>
</protein>
<dbReference type="PANTHER" id="PTHR31589">
    <property type="entry name" value="PROTEIN, PUTATIVE (DUF239)-RELATED-RELATED"/>
    <property type="match status" value="1"/>
</dbReference>
<evidence type="ECO:0000313" key="3">
    <source>
        <dbReference type="EMBL" id="KAK9063463.1"/>
    </source>
</evidence>
<dbReference type="InterPro" id="IPR053168">
    <property type="entry name" value="Glutamic_endopeptidase"/>
</dbReference>
<evidence type="ECO:0000256" key="1">
    <source>
        <dbReference type="SAM" id="MobiDB-lite"/>
    </source>
</evidence>
<dbReference type="Gene3D" id="3.90.1320.10">
    <property type="entry name" value="Outer-capsid protein sigma 3, large lobe"/>
    <property type="match status" value="1"/>
</dbReference>
<dbReference type="InterPro" id="IPR025521">
    <property type="entry name" value="Neprosin_propep"/>
</dbReference>
<feature type="region of interest" description="Disordered" evidence="1">
    <location>
        <begin position="1"/>
        <end position="25"/>
    </location>
</feature>
<proteinExistence type="predicted"/>
<comment type="caution">
    <text evidence="3">The sequence shown here is derived from an EMBL/GenBank/DDBJ whole genome shotgun (WGS) entry which is preliminary data.</text>
</comment>
<dbReference type="PANTHER" id="PTHR31589:SF223">
    <property type="entry name" value="PROTEIN, PUTATIVE (DUF239)-RELATED"/>
    <property type="match status" value="1"/>
</dbReference>
<evidence type="ECO:0000259" key="2">
    <source>
        <dbReference type="PROSITE" id="PS52045"/>
    </source>
</evidence>
<dbReference type="Pfam" id="PF14365">
    <property type="entry name" value="Neprosin_AP"/>
    <property type="match status" value="1"/>
</dbReference>
<dbReference type="EMBL" id="JBCNJP010000018">
    <property type="protein sequence ID" value="KAK9063463.1"/>
    <property type="molecule type" value="Genomic_DNA"/>
</dbReference>
<feature type="domain" description="Neprosin PEP catalytic" evidence="2">
    <location>
        <begin position="138"/>
        <end position="389"/>
    </location>
</feature>
<gene>
    <name evidence="3" type="ORF">SSX86_017333</name>
</gene>
<reference evidence="3 4" key="1">
    <citation type="submission" date="2024-04" db="EMBL/GenBank/DDBJ databases">
        <title>The reference genome of an endangered Asteraceae, Deinandra increscens subsp. villosa, native to the Central Coast of California.</title>
        <authorList>
            <person name="Guilliams M."/>
            <person name="Hasenstab-Lehman K."/>
            <person name="Meyer R."/>
            <person name="Mcevoy S."/>
        </authorList>
    </citation>
    <scope>NUCLEOTIDE SEQUENCE [LARGE SCALE GENOMIC DNA]</scope>
    <source>
        <tissue evidence="3">Leaf</tissue>
    </source>
</reference>
<keyword evidence="4" id="KW-1185">Reference proteome</keyword>
<accession>A0AAP0GU58</accession>
<dbReference type="InterPro" id="IPR004314">
    <property type="entry name" value="Neprosin"/>
</dbReference>
<dbReference type="PROSITE" id="PS52045">
    <property type="entry name" value="NEPROSIN_PEP_CD"/>
    <property type="match status" value="1"/>
</dbReference>
<dbReference type="AlphaFoldDB" id="A0AAP0GU58"/>
<dbReference type="Pfam" id="PF03080">
    <property type="entry name" value="Neprosin"/>
    <property type="match status" value="1"/>
</dbReference>
<name>A0AAP0GU58_9ASTR</name>
<dbReference type="Proteomes" id="UP001408789">
    <property type="component" value="Unassembled WGS sequence"/>
</dbReference>
<sequence>MFSSIVSSKDLQEENRTSMTGNKSKKIKLNNDHLRKINKPFIKSIKSPDGDIIDCVLFHLQPAFDLPELKGKKKWTPPELPKGHNVAGKTPEMKQLWNSKGESCPNGTIPIRRTIAGDILRSGSISKFGKKYHRKDNQDVTAGHEHAIGRVKEGEFYGGKAIFNIWEPNVTWNDFSLSQMWISTDGLPHLLNTIEAGWHVYPHIYKDNLPRLFNFWTPDAYRSGCYNLHCPGFIQTSQKLSLGAAIGPISTYNGPQYDTAFMMWKDPKSGDWWLSVGSEVIGYWPATLFTDLQDYATTVEYGGEVYSPRSAGRHTSTEMGSGHFEDEGFGRAAYVRNLEVVDEDNVLHEVSKLETFAEKPNCYGVESGYSDDWGNYIYFGGPGYNPDCL</sequence>